<dbReference type="Proteomes" id="UP000001307">
    <property type="component" value="Unassembled WGS sequence"/>
</dbReference>
<organism evidence="2">
    <name type="scientific">Oikopleura dioica</name>
    <name type="common">Tunicate</name>
    <dbReference type="NCBI Taxonomy" id="34765"/>
    <lineage>
        <taxon>Eukaryota</taxon>
        <taxon>Metazoa</taxon>
        <taxon>Chordata</taxon>
        <taxon>Tunicata</taxon>
        <taxon>Appendicularia</taxon>
        <taxon>Copelata</taxon>
        <taxon>Oikopleuridae</taxon>
        <taxon>Oikopleura</taxon>
    </lineage>
</organism>
<evidence type="ECO:0000313" key="2">
    <source>
        <dbReference type="EMBL" id="CBY13598.1"/>
    </source>
</evidence>
<dbReference type="OrthoDB" id="10314276at2759"/>
<gene>
    <name evidence="2" type="ORF">GSOID_T00005393001</name>
</gene>
<feature type="transmembrane region" description="Helical" evidence="1">
    <location>
        <begin position="175"/>
        <end position="200"/>
    </location>
</feature>
<dbReference type="AlphaFoldDB" id="E4XV67"/>
<keyword evidence="3" id="KW-1185">Reference proteome</keyword>
<keyword evidence="1" id="KW-1133">Transmembrane helix</keyword>
<feature type="transmembrane region" description="Helical" evidence="1">
    <location>
        <begin position="128"/>
        <end position="154"/>
    </location>
</feature>
<evidence type="ECO:0000256" key="1">
    <source>
        <dbReference type="SAM" id="Phobius"/>
    </source>
</evidence>
<feature type="non-terminal residue" evidence="2">
    <location>
        <position position="1"/>
    </location>
</feature>
<keyword evidence="1" id="KW-0472">Membrane</keyword>
<feature type="transmembrane region" description="Helical" evidence="1">
    <location>
        <begin position="103"/>
        <end position="122"/>
    </location>
</feature>
<reference evidence="2" key="1">
    <citation type="journal article" date="2010" name="Science">
        <title>Plasticity of animal genome architecture unmasked by rapid evolution of a pelagic tunicate.</title>
        <authorList>
            <person name="Denoeud F."/>
            <person name="Henriet S."/>
            <person name="Mungpakdee S."/>
            <person name="Aury J.M."/>
            <person name="Da Silva C."/>
            <person name="Brinkmann H."/>
            <person name="Mikhaleva J."/>
            <person name="Olsen L.C."/>
            <person name="Jubin C."/>
            <person name="Canestro C."/>
            <person name="Bouquet J.M."/>
            <person name="Danks G."/>
            <person name="Poulain J."/>
            <person name="Campsteijn C."/>
            <person name="Adamski M."/>
            <person name="Cross I."/>
            <person name="Yadetie F."/>
            <person name="Muffato M."/>
            <person name="Louis A."/>
            <person name="Butcher S."/>
            <person name="Tsagkogeorga G."/>
            <person name="Konrad A."/>
            <person name="Singh S."/>
            <person name="Jensen M.F."/>
            <person name="Cong E.H."/>
            <person name="Eikeseth-Otteraa H."/>
            <person name="Noel B."/>
            <person name="Anthouard V."/>
            <person name="Porcel B.M."/>
            <person name="Kachouri-Lafond R."/>
            <person name="Nishino A."/>
            <person name="Ugolini M."/>
            <person name="Chourrout P."/>
            <person name="Nishida H."/>
            <person name="Aasland R."/>
            <person name="Huzurbazar S."/>
            <person name="Westhof E."/>
            <person name="Delsuc F."/>
            <person name="Lehrach H."/>
            <person name="Reinhardt R."/>
            <person name="Weissenbach J."/>
            <person name="Roy S.W."/>
            <person name="Artiguenave F."/>
            <person name="Postlethwait J.H."/>
            <person name="Manak J.R."/>
            <person name="Thompson E.M."/>
            <person name="Jaillon O."/>
            <person name="Du Pasquier L."/>
            <person name="Boudinot P."/>
            <person name="Liberles D.A."/>
            <person name="Volff J.N."/>
            <person name="Philippe H."/>
            <person name="Lenhard B."/>
            <person name="Roest Crollius H."/>
            <person name="Wincker P."/>
            <person name="Chourrout D."/>
        </authorList>
    </citation>
    <scope>NUCLEOTIDE SEQUENCE [LARGE SCALE GENOMIC DNA]</scope>
</reference>
<keyword evidence="1" id="KW-0812">Transmembrane</keyword>
<protein>
    <submittedName>
        <fullName evidence="2">Uncharacterized protein</fullName>
    </submittedName>
</protein>
<accession>E4XV67</accession>
<proteinExistence type="predicted"/>
<name>E4XV67_OIKDI</name>
<sequence length="259" mass="29722">IFIFALTHQNRAPRETFPETGQKQKYELRFFKKEKRKIRRFSMKMDCIFSCCVFLQGLFVPITPRKILGWLSTLQILLVSVCLGCSAYLIACDVLPPFSITSIVLTCFAFCSALIGIIATSLDHPQLYVAYKVLSILITCFNMLVLAYFTYVAIDHSLNNLAKPLQMRWNSQSEEFNPFVGIVAAAFASEMSLFICSSFYTTQARRNALYRIQNEEIDALLQEHDDFDDNHSQSSYHIQVRNQNSILNNSRLEDSFSSR</sequence>
<evidence type="ECO:0000313" key="3">
    <source>
        <dbReference type="Proteomes" id="UP000001307"/>
    </source>
</evidence>
<dbReference type="InParanoid" id="E4XV67"/>
<dbReference type="EMBL" id="FN653201">
    <property type="protein sequence ID" value="CBY13598.1"/>
    <property type="molecule type" value="Genomic_DNA"/>
</dbReference>
<feature type="transmembrane region" description="Helical" evidence="1">
    <location>
        <begin position="68"/>
        <end position="91"/>
    </location>
</feature>